<dbReference type="SUPFAM" id="SSF52058">
    <property type="entry name" value="L domain-like"/>
    <property type="match status" value="1"/>
</dbReference>
<keyword evidence="1" id="KW-0433">Leucine-rich repeat</keyword>
<name>A0A060Y5M7_ONCMY</name>
<protein>
    <recommendedName>
        <fullName evidence="6">LRRCT domain-containing protein</fullName>
    </recommendedName>
</protein>
<reference evidence="4" key="2">
    <citation type="submission" date="2014-03" db="EMBL/GenBank/DDBJ databases">
        <authorList>
            <person name="Genoscope - CEA"/>
        </authorList>
    </citation>
    <scope>NUCLEOTIDE SEQUENCE</scope>
</reference>
<evidence type="ECO:0008006" key="6">
    <source>
        <dbReference type="Google" id="ProtNLM"/>
    </source>
</evidence>
<evidence type="ECO:0000256" key="3">
    <source>
        <dbReference type="SAM" id="MobiDB-lite"/>
    </source>
</evidence>
<dbReference type="GO" id="GO:0005886">
    <property type="term" value="C:plasma membrane"/>
    <property type="evidence" value="ECO:0007669"/>
    <property type="project" value="TreeGrafter"/>
</dbReference>
<dbReference type="InterPro" id="IPR050541">
    <property type="entry name" value="LRR_TM_domain-containing"/>
</dbReference>
<evidence type="ECO:0000313" key="4">
    <source>
        <dbReference type="EMBL" id="CDQ86792.1"/>
    </source>
</evidence>
<dbReference type="PANTHER" id="PTHR24369:SF213">
    <property type="entry name" value="INSULIN LIKE GROWTH FACTOR BINDING PROTEIN ACID LABILE SUBUNIT"/>
    <property type="match status" value="1"/>
</dbReference>
<dbReference type="InterPro" id="IPR032675">
    <property type="entry name" value="LRR_dom_sf"/>
</dbReference>
<gene>
    <name evidence="4" type="ORF">GSONMT00011302001</name>
</gene>
<dbReference type="AlphaFoldDB" id="A0A060Y5M7"/>
<sequence>MSLWQPFPEASPSGLLHLREFDQYNNSLHFFNYGVLEDLYFLSLLRLGGNPWVCNYSIHYLVYWLRLHPGVTHSGLLCHPPSKHGGKSVEDYVHSYNRACGQTEHNQTQYGPKDYGQTDPELWNTAMVLQGELEEEEVEPAHLKGPPKYCNTRLN</sequence>
<evidence type="ECO:0000313" key="5">
    <source>
        <dbReference type="Proteomes" id="UP000193380"/>
    </source>
</evidence>
<evidence type="ECO:0000256" key="2">
    <source>
        <dbReference type="ARBA" id="ARBA00022737"/>
    </source>
</evidence>
<dbReference type="EMBL" id="FR907488">
    <property type="protein sequence ID" value="CDQ86792.1"/>
    <property type="molecule type" value="Genomic_DNA"/>
</dbReference>
<dbReference type="Gene3D" id="3.80.10.10">
    <property type="entry name" value="Ribonuclease Inhibitor"/>
    <property type="match status" value="1"/>
</dbReference>
<proteinExistence type="predicted"/>
<reference evidence="4" key="1">
    <citation type="journal article" date="2014" name="Nat. Commun.">
        <title>The rainbow trout genome provides novel insights into evolution after whole-genome duplication in vertebrates.</title>
        <authorList>
            <person name="Berthelot C."/>
            <person name="Brunet F."/>
            <person name="Chalopin D."/>
            <person name="Juanchich A."/>
            <person name="Bernard M."/>
            <person name="Noel B."/>
            <person name="Bento P."/>
            <person name="Da Silva C."/>
            <person name="Labadie K."/>
            <person name="Alberti A."/>
            <person name="Aury J.M."/>
            <person name="Louis A."/>
            <person name="Dehais P."/>
            <person name="Bardou P."/>
            <person name="Montfort J."/>
            <person name="Klopp C."/>
            <person name="Cabau C."/>
            <person name="Gaspin C."/>
            <person name="Thorgaard G.H."/>
            <person name="Boussaha M."/>
            <person name="Quillet E."/>
            <person name="Guyomard R."/>
            <person name="Galiana D."/>
            <person name="Bobe J."/>
            <person name="Volff J.N."/>
            <person name="Genet C."/>
            <person name="Wincker P."/>
            <person name="Jaillon O."/>
            <person name="Roest Crollius H."/>
            <person name="Guiguen Y."/>
        </authorList>
    </citation>
    <scope>NUCLEOTIDE SEQUENCE [LARGE SCALE GENOMIC DNA]</scope>
</reference>
<evidence type="ECO:0000256" key="1">
    <source>
        <dbReference type="ARBA" id="ARBA00022614"/>
    </source>
</evidence>
<keyword evidence="2" id="KW-0677">Repeat</keyword>
<organism evidence="4 5">
    <name type="scientific">Oncorhynchus mykiss</name>
    <name type="common">Rainbow trout</name>
    <name type="synonym">Salmo gairdneri</name>
    <dbReference type="NCBI Taxonomy" id="8022"/>
    <lineage>
        <taxon>Eukaryota</taxon>
        <taxon>Metazoa</taxon>
        <taxon>Chordata</taxon>
        <taxon>Craniata</taxon>
        <taxon>Vertebrata</taxon>
        <taxon>Euteleostomi</taxon>
        <taxon>Actinopterygii</taxon>
        <taxon>Neopterygii</taxon>
        <taxon>Teleostei</taxon>
        <taxon>Protacanthopterygii</taxon>
        <taxon>Salmoniformes</taxon>
        <taxon>Salmonidae</taxon>
        <taxon>Salmoninae</taxon>
        <taxon>Oncorhynchus</taxon>
    </lineage>
</organism>
<dbReference type="Proteomes" id="UP000193380">
    <property type="component" value="Unassembled WGS sequence"/>
</dbReference>
<dbReference type="STRING" id="8022.A0A060Y5M7"/>
<feature type="region of interest" description="Disordered" evidence="3">
    <location>
        <begin position="135"/>
        <end position="155"/>
    </location>
</feature>
<accession>A0A060Y5M7</accession>
<dbReference type="PaxDb" id="8022-A0A060Y5M7"/>
<dbReference type="PANTHER" id="PTHR24369">
    <property type="entry name" value="ANTIGEN BSP, PUTATIVE-RELATED"/>
    <property type="match status" value="1"/>
</dbReference>